<evidence type="ECO:0000259" key="11">
    <source>
        <dbReference type="PROSITE" id="PS51192"/>
    </source>
</evidence>
<dbReference type="SMART" id="SM00487">
    <property type="entry name" value="DEXDc"/>
    <property type="match status" value="1"/>
</dbReference>
<dbReference type="GO" id="GO:0000390">
    <property type="term" value="P:spliceosomal complex disassembly"/>
    <property type="evidence" value="ECO:0007669"/>
    <property type="project" value="UniProtKB-ARBA"/>
</dbReference>
<dbReference type="GO" id="GO:0003724">
    <property type="term" value="F:RNA helicase activity"/>
    <property type="evidence" value="ECO:0007669"/>
    <property type="project" value="UniProtKB-EC"/>
</dbReference>
<evidence type="ECO:0000259" key="12">
    <source>
        <dbReference type="PROSITE" id="PS51194"/>
    </source>
</evidence>
<keyword evidence="3" id="KW-0547">Nucleotide-binding</keyword>
<dbReference type="InterPro" id="IPR011709">
    <property type="entry name" value="DEAD-box_helicase_OB_fold"/>
</dbReference>
<dbReference type="PANTHER" id="PTHR18934">
    <property type="entry name" value="ATP-DEPENDENT RNA HELICASE"/>
    <property type="match status" value="1"/>
</dbReference>
<evidence type="ECO:0000313" key="14">
    <source>
        <dbReference type="Proteomes" id="UP000325313"/>
    </source>
</evidence>
<keyword evidence="2" id="KW-0507">mRNA processing</keyword>
<keyword evidence="7" id="KW-0508">mRNA splicing</keyword>
<evidence type="ECO:0000256" key="8">
    <source>
        <dbReference type="ARBA" id="ARBA00024333"/>
    </source>
</evidence>
<comment type="catalytic activity">
    <reaction evidence="9">
        <text>ATP + H2O = ADP + phosphate + H(+)</text>
        <dbReference type="Rhea" id="RHEA:13065"/>
        <dbReference type="ChEBI" id="CHEBI:15377"/>
        <dbReference type="ChEBI" id="CHEBI:15378"/>
        <dbReference type="ChEBI" id="CHEBI:30616"/>
        <dbReference type="ChEBI" id="CHEBI:43474"/>
        <dbReference type="ChEBI" id="CHEBI:456216"/>
        <dbReference type="EC" id="3.6.4.13"/>
    </reaction>
</comment>
<feature type="domain" description="Helicase C-terminal" evidence="12">
    <location>
        <begin position="259"/>
        <end position="445"/>
    </location>
</feature>
<dbReference type="EMBL" id="VDEP01000004">
    <property type="protein sequence ID" value="KAA1138062.1"/>
    <property type="molecule type" value="Genomic_DNA"/>
</dbReference>
<dbReference type="GO" id="GO:0005524">
    <property type="term" value="F:ATP binding"/>
    <property type="evidence" value="ECO:0007669"/>
    <property type="project" value="UniProtKB-KW"/>
</dbReference>
<dbReference type="SMART" id="SM00847">
    <property type="entry name" value="HA2"/>
    <property type="match status" value="1"/>
</dbReference>
<evidence type="ECO:0000256" key="2">
    <source>
        <dbReference type="ARBA" id="ARBA00022664"/>
    </source>
</evidence>
<keyword evidence="6" id="KW-0067">ATP-binding</keyword>
<dbReference type="Gene3D" id="1.20.120.1080">
    <property type="match status" value="1"/>
</dbReference>
<dbReference type="GO" id="GO:0003723">
    <property type="term" value="F:RNA binding"/>
    <property type="evidence" value="ECO:0007669"/>
    <property type="project" value="TreeGrafter"/>
</dbReference>
<name>A0A5B0SJJ4_PUCGR</name>
<dbReference type="FunFam" id="3.40.50.300:FF:000007">
    <property type="entry name" value="Pre-mRNA-splicing factor ATP-dependent RNA helicase"/>
    <property type="match status" value="1"/>
</dbReference>
<feature type="domain" description="Helicase ATP-binding" evidence="11">
    <location>
        <begin position="72"/>
        <end position="237"/>
    </location>
</feature>
<dbReference type="Pfam" id="PF00271">
    <property type="entry name" value="Helicase_C"/>
    <property type="match status" value="1"/>
</dbReference>
<accession>A0A5B0SJJ4</accession>
<comment type="similarity">
    <text evidence="8">Belongs to the DEAD box helicase family. DEAH subfamily. DDX15/PRP43 sub-subfamily.</text>
</comment>
<dbReference type="InterPro" id="IPR048333">
    <property type="entry name" value="HA2_WH"/>
</dbReference>
<dbReference type="PROSITE" id="PS51194">
    <property type="entry name" value="HELICASE_CTER"/>
    <property type="match status" value="1"/>
</dbReference>
<dbReference type="InterPro" id="IPR044756">
    <property type="entry name" value="DHX15_DEXHc"/>
</dbReference>
<keyword evidence="4" id="KW-0378">Hydrolase</keyword>
<protein>
    <recommendedName>
        <fullName evidence="1">RNA helicase</fullName>
        <ecNumber evidence="1">3.6.4.13</ecNumber>
    </recommendedName>
</protein>
<evidence type="ECO:0000256" key="9">
    <source>
        <dbReference type="ARBA" id="ARBA00047984"/>
    </source>
</evidence>
<dbReference type="Pfam" id="PF07717">
    <property type="entry name" value="OB_NTP_bind"/>
    <property type="match status" value="1"/>
</dbReference>
<sequence length="691" mass="77854">MVAATDNPYLAHMEQSGALDGFIPRKVSGKQVLEAMDHPTNPFTGKKYSPQYKTILEQRKALPVFKQMADFYKMYNKSQFVVMEGETGSGKTTQIPQYAIYGDLPHMKNKQIACTQPRRVAAMSVAKRVADEMDVKLGEEVGYSIRFEDCTSSKTILKYMTDGMLLREAMHDNTLSRYSTLVLDEAHERTLATDILMGLLKDIAKRRPDLKIVVMSATLDAAKFQSYFNSAPLLKVPGRTFPVETFYTPEPEPDYLEAAIRTVLMIHRDEEPGDVLVFLTGEEEIEDACRKISIEADQLLSTSSLVGPLKCVPLYSSLPPQQQQRIFDPPPPPLTPNGPPGRKVVISTNIAETSLTIDGIVYVIDPGFSKQKIYNPRIRVESLLVSPISKASAQQRAGRAGRTRPGKCFRLYTESSFVKELEDQTYPEILRSNLASVVLELKKLGVDDLVHFDYMDPPAPETVIRALELLNYLAAFDDEGNLTPLGEIMAEFPLDPQLAKMLISSPEFKCSNEILSIAAMLSVPNPFLRPHNQRKEADDARAQFTHPEGDHLTLLNLYHGYKSSSDPNSWCWKNYVANRAMAQADNVRNQLKRTMERFDLDLVSIDHKHKDYFKNIRMAVTTGYFMQVAHKEREKGVYTTRDGQIVGLHPSCGLDSSPEWVLYNEVDRNINLIDKSEWSTRESNPVPLADT</sequence>
<evidence type="ECO:0000313" key="13">
    <source>
        <dbReference type="EMBL" id="KAA1138062.1"/>
    </source>
</evidence>
<evidence type="ECO:0000256" key="1">
    <source>
        <dbReference type="ARBA" id="ARBA00012552"/>
    </source>
</evidence>
<dbReference type="FunFam" id="1.20.120.1080:FF:000003">
    <property type="entry name" value="Pre-mRNA-splicing factor ATP-dependent RNA helicase PRP43"/>
    <property type="match status" value="1"/>
</dbReference>
<dbReference type="InterPro" id="IPR011545">
    <property type="entry name" value="DEAD/DEAH_box_helicase_dom"/>
</dbReference>
<comment type="function">
    <text evidence="10">Pre-mRNA processing factor involved in disassembly of spliceosomes after the release of mature mRNA.</text>
</comment>
<proteinExistence type="inferred from homology"/>
<evidence type="ECO:0000256" key="7">
    <source>
        <dbReference type="ARBA" id="ARBA00023187"/>
    </source>
</evidence>
<dbReference type="Proteomes" id="UP000325313">
    <property type="component" value="Unassembled WGS sequence"/>
</dbReference>
<dbReference type="PANTHER" id="PTHR18934:SF109">
    <property type="entry name" value="ATP-DEPENDENT RNA HELICASE DHX15 HOMOLOG"/>
    <property type="match status" value="1"/>
</dbReference>
<dbReference type="PROSITE" id="PS00690">
    <property type="entry name" value="DEAH_ATP_HELICASE"/>
    <property type="match status" value="1"/>
</dbReference>
<comment type="caution">
    <text evidence="13">The sequence shown here is derived from an EMBL/GenBank/DDBJ whole genome shotgun (WGS) entry which is preliminary data.</text>
</comment>
<dbReference type="InterPro" id="IPR027417">
    <property type="entry name" value="P-loop_NTPase"/>
</dbReference>
<evidence type="ECO:0000256" key="5">
    <source>
        <dbReference type="ARBA" id="ARBA00022806"/>
    </source>
</evidence>
<dbReference type="Gene3D" id="3.40.50.300">
    <property type="entry name" value="P-loop containing nucleotide triphosphate hydrolases"/>
    <property type="match status" value="2"/>
</dbReference>
<dbReference type="Pfam" id="PF00270">
    <property type="entry name" value="DEAD"/>
    <property type="match status" value="1"/>
</dbReference>
<organism evidence="13 14">
    <name type="scientific">Puccinia graminis f. sp. tritici</name>
    <dbReference type="NCBI Taxonomy" id="56615"/>
    <lineage>
        <taxon>Eukaryota</taxon>
        <taxon>Fungi</taxon>
        <taxon>Dikarya</taxon>
        <taxon>Basidiomycota</taxon>
        <taxon>Pucciniomycotina</taxon>
        <taxon>Pucciniomycetes</taxon>
        <taxon>Pucciniales</taxon>
        <taxon>Pucciniaceae</taxon>
        <taxon>Puccinia</taxon>
    </lineage>
</organism>
<dbReference type="InterPro" id="IPR002464">
    <property type="entry name" value="DNA/RNA_helicase_DEAH_CS"/>
</dbReference>
<dbReference type="AlphaFoldDB" id="A0A5B0SJJ4"/>
<dbReference type="InterPro" id="IPR001650">
    <property type="entry name" value="Helicase_C-like"/>
</dbReference>
<dbReference type="GO" id="GO:0071014">
    <property type="term" value="C:post-mRNA release spliceosomal complex"/>
    <property type="evidence" value="ECO:0007669"/>
    <property type="project" value="UniProtKB-ARBA"/>
</dbReference>
<dbReference type="CDD" id="cd17973">
    <property type="entry name" value="DEXHc_DHX15"/>
    <property type="match status" value="1"/>
</dbReference>
<dbReference type="PROSITE" id="PS51192">
    <property type="entry name" value="HELICASE_ATP_BIND_1"/>
    <property type="match status" value="1"/>
</dbReference>
<dbReference type="SUPFAM" id="SSF52540">
    <property type="entry name" value="P-loop containing nucleoside triphosphate hydrolases"/>
    <property type="match status" value="1"/>
</dbReference>
<evidence type="ECO:0000256" key="6">
    <source>
        <dbReference type="ARBA" id="ARBA00022840"/>
    </source>
</evidence>
<evidence type="ECO:0000256" key="4">
    <source>
        <dbReference type="ARBA" id="ARBA00022801"/>
    </source>
</evidence>
<dbReference type="GO" id="GO:0016787">
    <property type="term" value="F:hydrolase activity"/>
    <property type="evidence" value="ECO:0007669"/>
    <property type="project" value="UniProtKB-KW"/>
</dbReference>
<dbReference type="SMART" id="SM00490">
    <property type="entry name" value="HELICc"/>
    <property type="match status" value="1"/>
</dbReference>
<dbReference type="InterPro" id="IPR007502">
    <property type="entry name" value="Helicase-assoc_dom"/>
</dbReference>
<dbReference type="Pfam" id="PF04408">
    <property type="entry name" value="WHD_HA2"/>
    <property type="match status" value="1"/>
</dbReference>
<dbReference type="Pfam" id="PF21010">
    <property type="entry name" value="HA2_C"/>
    <property type="match status" value="1"/>
</dbReference>
<gene>
    <name evidence="13" type="primary">PRP43_3</name>
    <name evidence="13" type="ORF">PGTUg99_027419</name>
</gene>
<reference evidence="13 14" key="1">
    <citation type="submission" date="2019-05" db="EMBL/GenBank/DDBJ databases">
        <title>Emergence of the Ug99 lineage of the wheat stem rust pathogen through somatic hybridization.</title>
        <authorList>
            <person name="Li F."/>
            <person name="Upadhyaya N.M."/>
            <person name="Sperschneider J."/>
            <person name="Matny O."/>
            <person name="Nguyen-Phuc H."/>
            <person name="Mago R."/>
            <person name="Raley C."/>
            <person name="Miller M.E."/>
            <person name="Silverstein K.A.T."/>
            <person name="Henningsen E."/>
            <person name="Hirsch C.D."/>
            <person name="Visser B."/>
            <person name="Pretorius Z.A."/>
            <person name="Steffenson B.J."/>
            <person name="Schwessinger B."/>
            <person name="Dodds P.N."/>
            <person name="Figueroa M."/>
        </authorList>
    </citation>
    <scope>NUCLEOTIDE SEQUENCE [LARGE SCALE GENOMIC DNA]</scope>
    <source>
        <strain evidence="13 14">Ug99</strain>
    </source>
</reference>
<evidence type="ECO:0000256" key="10">
    <source>
        <dbReference type="ARBA" id="ARBA00055599"/>
    </source>
</evidence>
<dbReference type="InterPro" id="IPR014001">
    <property type="entry name" value="Helicase_ATP-bd"/>
</dbReference>
<dbReference type="CDD" id="cd18791">
    <property type="entry name" value="SF2_C_RHA"/>
    <property type="match status" value="1"/>
</dbReference>
<dbReference type="FunFam" id="3.40.50.300:FF:001148">
    <property type="entry name" value="Pre-mRNA-splicing factor ATP-dependent RNA helicase DHX15/PRP43"/>
    <property type="match status" value="1"/>
</dbReference>
<keyword evidence="5 13" id="KW-0347">Helicase</keyword>
<evidence type="ECO:0000256" key="3">
    <source>
        <dbReference type="ARBA" id="ARBA00022741"/>
    </source>
</evidence>
<dbReference type="EC" id="3.6.4.13" evidence="1"/>